<name>A0A9J6FP25_HAELO</name>
<organism evidence="2 3">
    <name type="scientific">Haemaphysalis longicornis</name>
    <name type="common">Bush tick</name>
    <dbReference type="NCBI Taxonomy" id="44386"/>
    <lineage>
        <taxon>Eukaryota</taxon>
        <taxon>Metazoa</taxon>
        <taxon>Ecdysozoa</taxon>
        <taxon>Arthropoda</taxon>
        <taxon>Chelicerata</taxon>
        <taxon>Arachnida</taxon>
        <taxon>Acari</taxon>
        <taxon>Parasitiformes</taxon>
        <taxon>Ixodida</taxon>
        <taxon>Ixodoidea</taxon>
        <taxon>Ixodidae</taxon>
        <taxon>Haemaphysalinae</taxon>
        <taxon>Haemaphysalis</taxon>
    </lineage>
</organism>
<evidence type="ECO:0000313" key="3">
    <source>
        <dbReference type="Proteomes" id="UP000821853"/>
    </source>
</evidence>
<dbReference type="AlphaFoldDB" id="A0A9J6FP25"/>
<dbReference type="EMBL" id="JABSTR010000003">
    <property type="protein sequence ID" value="KAH9364946.1"/>
    <property type="molecule type" value="Genomic_DNA"/>
</dbReference>
<gene>
    <name evidence="2" type="ORF">HPB48_017959</name>
</gene>
<proteinExistence type="predicted"/>
<feature type="region of interest" description="Disordered" evidence="1">
    <location>
        <begin position="45"/>
        <end position="152"/>
    </location>
</feature>
<protein>
    <submittedName>
        <fullName evidence="2">Uncharacterized protein</fullName>
    </submittedName>
</protein>
<dbReference type="Proteomes" id="UP000821853">
    <property type="component" value="Unassembled WGS sequence"/>
</dbReference>
<feature type="compositionally biased region" description="Basic and acidic residues" evidence="1">
    <location>
        <begin position="109"/>
        <end position="125"/>
    </location>
</feature>
<evidence type="ECO:0000313" key="2">
    <source>
        <dbReference type="EMBL" id="KAH9364946.1"/>
    </source>
</evidence>
<sequence>MVVYQKGLYAANVTGPGGAPVKGSPYAEEKFSFYPFWFSRRCERRQRSNAQGRNEPCEAFGDNRRPRLPKRQAQRWTSPLTTGRHYPPGYDSWHMRQVPRVAVKPPTAVRDERQSVRAEEQDSKNTGEPPSKPLSKPLYSLYVGRQPPAGPQ</sequence>
<accession>A0A9J6FP25</accession>
<comment type="caution">
    <text evidence="2">The sequence shown here is derived from an EMBL/GenBank/DDBJ whole genome shotgun (WGS) entry which is preliminary data.</text>
</comment>
<evidence type="ECO:0000256" key="1">
    <source>
        <dbReference type="SAM" id="MobiDB-lite"/>
    </source>
</evidence>
<feature type="compositionally biased region" description="Low complexity" evidence="1">
    <location>
        <begin position="133"/>
        <end position="142"/>
    </location>
</feature>
<reference evidence="2 3" key="1">
    <citation type="journal article" date="2020" name="Cell">
        <title>Large-Scale Comparative Analyses of Tick Genomes Elucidate Their Genetic Diversity and Vector Capacities.</title>
        <authorList>
            <consortium name="Tick Genome and Microbiome Consortium (TIGMIC)"/>
            <person name="Jia N."/>
            <person name="Wang J."/>
            <person name="Shi W."/>
            <person name="Du L."/>
            <person name="Sun Y."/>
            <person name="Zhan W."/>
            <person name="Jiang J.F."/>
            <person name="Wang Q."/>
            <person name="Zhang B."/>
            <person name="Ji P."/>
            <person name="Bell-Sakyi L."/>
            <person name="Cui X.M."/>
            <person name="Yuan T.T."/>
            <person name="Jiang B.G."/>
            <person name="Yang W.F."/>
            <person name="Lam T.T."/>
            <person name="Chang Q.C."/>
            <person name="Ding S.J."/>
            <person name="Wang X.J."/>
            <person name="Zhu J.G."/>
            <person name="Ruan X.D."/>
            <person name="Zhao L."/>
            <person name="Wei J.T."/>
            <person name="Ye R.Z."/>
            <person name="Que T.C."/>
            <person name="Du C.H."/>
            <person name="Zhou Y.H."/>
            <person name="Cheng J.X."/>
            <person name="Dai P.F."/>
            <person name="Guo W.B."/>
            <person name="Han X.H."/>
            <person name="Huang E.J."/>
            <person name="Li L.F."/>
            <person name="Wei W."/>
            <person name="Gao Y.C."/>
            <person name="Liu J.Z."/>
            <person name="Shao H.Z."/>
            <person name="Wang X."/>
            <person name="Wang C.C."/>
            <person name="Yang T.C."/>
            <person name="Huo Q.B."/>
            <person name="Li W."/>
            <person name="Chen H.Y."/>
            <person name="Chen S.E."/>
            <person name="Zhou L.G."/>
            <person name="Ni X.B."/>
            <person name="Tian J.H."/>
            <person name="Sheng Y."/>
            <person name="Liu T."/>
            <person name="Pan Y.S."/>
            <person name="Xia L.Y."/>
            <person name="Li J."/>
            <person name="Zhao F."/>
            <person name="Cao W.C."/>
        </authorList>
    </citation>
    <scope>NUCLEOTIDE SEQUENCE [LARGE SCALE GENOMIC DNA]</scope>
    <source>
        <strain evidence="2">HaeL-2018</strain>
    </source>
</reference>
<keyword evidence="3" id="KW-1185">Reference proteome</keyword>
<dbReference type="VEuPathDB" id="VectorBase:HLOH_057409"/>